<dbReference type="EMBL" id="BGZK01000795">
    <property type="protein sequence ID" value="GBP60754.1"/>
    <property type="molecule type" value="Genomic_DNA"/>
</dbReference>
<evidence type="ECO:0000313" key="2">
    <source>
        <dbReference type="EMBL" id="GBP60754.1"/>
    </source>
</evidence>
<evidence type="ECO:0000313" key="3">
    <source>
        <dbReference type="Proteomes" id="UP000299102"/>
    </source>
</evidence>
<name>A0A4C1XEA2_EUMVA</name>
<comment type="caution">
    <text evidence="2">The sequence shown here is derived from an EMBL/GenBank/DDBJ whole genome shotgun (WGS) entry which is preliminary data.</text>
</comment>
<evidence type="ECO:0000256" key="1">
    <source>
        <dbReference type="SAM" id="MobiDB-lite"/>
    </source>
</evidence>
<feature type="region of interest" description="Disordered" evidence="1">
    <location>
        <begin position="1"/>
        <end position="116"/>
    </location>
</feature>
<protein>
    <submittedName>
        <fullName evidence="2">Uncharacterized protein</fullName>
    </submittedName>
</protein>
<reference evidence="2 3" key="1">
    <citation type="journal article" date="2019" name="Commun. Biol.">
        <title>The bagworm genome reveals a unique fibroin gene that provides high tensile strength.</title>
        <authorList>
            <person name="Kono N."/>
            <person name="Nakamura H."/>
            <person name="Ohtoshi R."/>
            <person name="Tomita M."/>
            <person name="Numata K."/>
            <person name="Arakawa K."/>
        </authorList>
    </citation>
    <scope>NUCLEOTIDE SEQUENCE [LARGE SCALE GENOMIC DNA]</scope>
</reference>
<accession>A0A4C1XEA2</accession>
<keyword evidence="3" id="KW-1185">Reference proteome</keyword>
<sequence>MHVTRISRHLLGTWTRDGPTGGPHYIPPSVSSDGRRRKGGVGNVRTICGIDTRGGDIGPANISLNSTKRKSGPGMGASSFRDDAPPAPAHPRHPPRRPDDRNALMQATGFINNTKA</sequence>
<dbReference type="AlphaFoldDB" id="A0A4C1XEA2"/>
<proteinExistence type="predicted"/>
<gene>
    <name evidence="2" type="ORF">EVAR_41093_1</name>
</gene>
<dbReference type="Proteomes" id="UP000299102">
    <property type="component" value="Unassembled WGS sequence"/>
</dbReference>
<organism evidence="2 3">
    <name type="scientific">Eumeta variegata</name>
    <name type="common">Bagworm moth</name>
    <name type="synonym">Eumeta japonica</name>
    <dbReference type="NCBI Taxonomy" id="151549"/>
    <lineage>
        <taxon>Eukaryota</taxon>
        <taxon>Metazoa</taxon>
        <taxon>Ecdysozoa</taxon>
        <taxon>Arthropoda</taxon>
        <taxon>Hexapoda</taxon>
        <taxon>Insecta</taxon>
        <taxon>Pterygota</taxon>
        <taxon>Neoptera</taxon>
        <taxon>Endopterygota</taxon>
        <taxon>Lepidoptera</taxon>
        <taxon>Glossata</taxon>
        <taxon>Ditrysia</taxon>
        <taxon>Tineoidea</taxon>
        <taxon>Psychidae</taxon>
        <taxon>Oiketicinae</taxon>
        <taxon>Eumeta</taxon>
    </lineage>
</organism>